<dbReference type="PRINTS" id="PR00111">
    <property type="entry name" value="ABHYDROLASE"/>
</dbReference>
<dbReference type="OrthoDB" id="2851338at2759"/>
<comment type="caution">
    <text evidence="2">The sequence shown here is derived from an EMBL/GenBank/DDBJ whole genome shotgun (WGS) entry which is preliminary data.</text>
</comment>
<dbReference type="InterPro" id="IPR000073">
    <property type="entry name" value="AB_hydrolase_1"/>
</dbReference>
<reference evidence="2 3" key="1">
    <citation type="submission" date="2020-01" db="EMBL/GenBank/DDBJ databases">
        <title>Identification and distribution of gene clusters putatively required for synthesis of sphingolipid metabolism inhibitors in phylogenetically diverse species of the filamentous fungus Fusarium.</title>
        <authorList>
            <person name="Kim H.-S."/>
            <person name="Busman M."/>
            <person name="Brown D.W."/>
            <person name="Divon H."/>
            <person name="Uhlig S."/>
            <person name="Proctor R.H."/>
        </authorList>
    </citation>
    <scope>NUCLEOTIDE SEQUENCE [LARGE SCALE GENOMIC DNA]</scope>
    <source>
        <strain evidence="2 3">NRRL 20459</strain>
    </source>
</reference>
<dbReference type="Gene3D" id="3.40.50.1820">
    <property type="entry name" value="alpha/beta hydrolase"/>
    <property type="match status" value="1"/>
</dbReference>
<dbReference type="PANTHER" id="PTHR43194:SF2">
    <property type="entry name" value="PEROXISOMAL MEMBRANE PROTEIN LPX1"/>
    <property type="match status" value="1"/>
</dbReference>
<name>A0A8H4LEQ6_9HYPO</name>
<protein>
    <submittedName>
        <fullName evidence="2">3-oxoadipate enol-lactonase</fullName>
    </submittedName>
</protein>
<evidence type="ECO:0000313" key="2">
    <source>
        <dbReference type="EMBL" id="KAF4466793.1"/>
    </source>
</evidence>
<feature type="domain" description="AB hydrolase-1" evidence="1">
    <location>
        <begin position="53"/>
        <end position="161"/>
    </location>
</feature>
<dbReference type="AlphaFoldDB" id="A0A8H4LEQ6"/>
<gene>
    <name evidence="2" type="ORF">FALBO_6347</name>
</gene>
<dbReference type="EMBL" id="JAADYS010000821">
    <property type="protein sequence ID" value="KAF4466793.1"/>
    <property type="molecule type" value="Genomic_DNA"/>
</dbReference>
<keyword evidence="3" id="KW-1185">Reference proteome</keyword>
<sequence length="313" mass="34152">MLLRRVINSSRSRFSYPTPYRLAARNFRMASTLTLPDSRIVSYALDAAPKDGPLVVLSNSLCAPFNVWDHVVKILNTNGFRTLRYDQPGHGGSSAPKALDTTFDSMADDVNQLLKSLEISKVHSWIGVSMGAAAGVYFTTKFPNTVGKLAICDTISSSPVNAGVEDLFGPRVAAAREAGNLDAAIQSTLERWFGKDWLEKNPDEAQRVRTVMTGTTLDGFETCCNALRSETFDLRPLLSKVGASVDDAICVVGEKDANLPQAMDGMRKEIEEGFKAAGKDNKIELAVIKDAGHVCFIDGLQQFQSTILPFLKR</sequence>
<dbReference type="Proteomes" id="UP000554235">
    <property type="component" value="Unassembled WGS sequence"/>
</dbReference>
<dbReference type="SUPFAM" id="SSF53474">
    <property type="entry name" value="alpha/beta-Hydrolases"/>
    <property type="match status" value="1"/>
</dbReference>
<organism evidence="2 3">
    <name type="scientific">Fusarium albosuccineum</name>
    <dbReference type="NCBI Taxonomy" id="1237068"/>
    <lineage>
        <taxon>Eukaryota</taxon>
        <taxon>Fungi</taxon>
        <taxon>Dikarya</taxon>
        <taxon>Ascomycota</taxon>
        <taxon>Pezizomycotina</taxon>
        <taxon>Sordariomycetes</taxon>
        <taxon>Hypocreomycetidae</taxon>
        <taxon>Hypocreales</taxon>
        <taxon>Nectriaceae</taxon>
        <taxon>Fusarium</taxon>
        <taxon>Fusarium decemcellulare species complex</taxon>
    </lineage>
</organism>
<accession>A0A8H4LEQ6</accession>
<dbReference type="Pfam" id="PF00561">
    <property type="entry name" value="Abhydrolase_1"/>
    <property type="match status" value="1"/>
</dbReference>
<dbReference type="PANTHER" id="PTHR43194">
    <property type="entry name" value="HYDROLASE ALPHA/BETA FOLD FAMILY"/>
    <property type="match status" value="1"/>
</dbReference>
<evidence type="ECO:0000259" key="1">
    <source>
        <dbReference type="Pfam" id="PF00561"/>
    </source>
</evidence>
<proteinExistence type="predicted"/>
<dbReference type="InterPro" id="IPR029058">
    <property type="entry name" value="AB_hydrolase_fold"/>
</dbReference>
<dbReference type="InterPro" id="IPR050228">
    <property type="entry name" value="Carboxylesterase_BioH"/>
</dbReference>
<evidence type="ECO:0000313" key="3">
    <source>
        <dbReference type="Proteomes" id="UP000554235"/>
    </source>
</evidence>